<evidence type="ECO:0000259" key="2">
    <source>
        <dbReference type="Pfam" id="PF26087"/>
    </source>
</evidence>
<dbReference type="InterPro" id="IPR058345">
    <property type="entry name" value="DUF8032"/>
</dbReference>
<feature type="region of interest" description="Disordered" evidence="1">
    <location>
        <begin position="434"/>
        <end position="473"/>
    </location>
</feature>
<organism evidence="3 4">
    <name type="scientific">Coemansia brasiliensis</name>
    <dbReference type="NCBI Taxonomy" id="2650707"/>
    <lineage>
        <taxon>Eukaryota</taxon>
        <taxon>Fungi</taxon>
        <taxon>Fungi incertae sedis</taxon>
        <taxon>Zoopagomycota</taxon>
        <taxon>Kickxellomycotina</taxon>
        <taxon>Kickxellomycetes</taxon>
        <taxon>Kickxellales</taxon>
        <taxon>Kickxellaceae</taxon>
        <taxon>Coemansia</taxon>
    </lineage>
</organism>
<feature type="region of interest" description="Disordered" evidence="1">
    <location>
        <begin position="1"/>
        <end position="25"/>
    </location>
</feature>
<evidence type="ECO:0000313" key="4">
    <source>
        <dbReference type="Proteomes" id="UP001139887"/>
    </source>
</evidence>
<sequence>MWPASTSQATQTTQAKAAESKADSMDLWSRGNEMNLLSELLETIDSNNTLDTEEGTITTEAVLQGLKSLDEFEQQAAMQPDSAGANDKHDFGSFNQEELSAALEQIYWGSLKVAPHVDPADISVPPTQFHSPDNSCSHTQSSTPHVAVGYADDMDNARDGDSDEDNMDGNPMELEELSLFSLFLSDMKAFEAFLSNLSLNQLRQCAATVNSVLVQRESSMANNGEQMVVSASLPQPTTSASDSKESECGSAGLAKTAESEMLPNTTLSLLREWLPPSTADCVITALQAANLPIPSSSAETSSSTAASTSKAAKESVGSHSTDASSPNDPQVETKEGIPWLSFVYAQKGKPKRHRIRIDIDRAPQSAIPASFQQNNCVYPRANCTRQAYAGNRWNYETECNKLGWKLAFLNQELLTGRRGLLQTAVNNYRSAVAGRKSRRVTRMEKAERSAGSKSISQKRTYPAADTNEQTAVAEKRPKCMEDAMQLVTPPPTATSAAIEAQSGDYALSSPLPMPRTASAPLISSNTQSPQTAKCLLISAYVSNRFTRIRIAIDLGTIPAASVDQRFRRDHAVFPRALNTPRSRYHGLRGRWEFELTCNELAWRLAWLNKSRLKGRKPLIQKCLDAYRERFRTPPWELLECFSEMMDKSVDPGFFDYWSPRPGKLKRMEIGQNRGNTLLKKEGDGLPASGQQQRMVHQSVDSSSESSVESSAARARPVRPRTAPATSSSSKPVARPPSFVTPKPPANSSNSSSSGVPTNRPRPPPAAAASVGPRPAAARPQVNSQPCNPSTPRPPMNAAQPRPLRPPSVSKSTTPKPPRPNTPVRPAVSSKAPRPASAATTSASSAVRQRPAVSPRPMPVQNRQRPNTPTRVPNGAPAKPSSKHVQIPSPVSSKPNAAENSKKQQKAAEQPGKSAKAQVAADVLTDVLRRLAKNNPSLASIPGIFEPDACIESDDDSLPLDAKVAELERLITDLQRN</sequence>
<feature type="region of interest" description="Disordered" evidence="1">
    <location>
        <begin position="151"/>
        <end position="171"/>
    </location>
</feature>
<feature type="compositionally biased region" description="Polar residues" evidence="1">
    <location>
        <begin position="860"/>
        <end position="870"/>
    </location>
</feature>
<feature type="compositionally biased region" description="Low complexity" evidence="1">
    <location>
        <begin position="295"/>
        <end position="310"/>
    </location>
</feature>
<dbReference type="OrthoDB" id="5599902at2759"/>
<feature type="compositionally biased region" description="Low complexity" evidence="1">
    <location>
        <begin position="823"/>
        <end position="847"/>
    </location>
</feature>
<dbReference type="Pfam" id="PF26087">
    <property type="entry name" value="DUF8032"/>
    <property type="match status" value="2"/>
</dbReference>
<keyword evidence="4" id="KW-1185">Reference proteome</keyword>
<feature type="compositionally biased region" description="Polar residues" evidence="1">
    <location>
        <begin position="888"/>
        <end position="898"/>
    </location>
</feature>
<feature type="region of interest" description="Disordered" evidence="1">
    <location>
        <begin position="294"/>
        <end position="333"/>
    </location>
</feature>
<feature type="compositionally biased region" description="Polar residues" evidence="1">
    <location>
        <begin position="317"/>
        <end position="330"/>
    </location>
</feature>
<accession>A0A9W8M039</accession>
<reference evidence="3" key="1">
    <citation type="submission" date="2022-07" db="EMBL/GenBank/DDBJ databases">
        <title>Phylogenomic reconstructions and comparative analyses of Kickxellomycotina fungi.</title>
        <authorList>
            <person name="Reynolds N.K."/>
            <person name="Stajich J.E."/>
            <person name="Barry K."/>
            <person name="Grigoriev I.V."/>
            <person name="Crous P."/>
            <person name="Smith M.E."/>
        </authorList>
    </citation>
    <scope>NUCLEOTIDE SEQUENCE</scope>
    <source>
        <strain evidence="3">NRRL 1566</strain>
    </source>
</reference>
<feature type="domain" description="DUF8032" evidence="2">
    <location>
        <begin position="338"/>
        <end position="430"/>
    </location>
</feature>
<feature type="domain" description="DUF8032" evidence="2">
    <location>
        <begin position="538"/>
        <end position="630"/>
    </location>
</feature>
<name>A0A9W8M039_9FUNG</name>
<dbReference type="AlphaFoldDB" id="A0A9W8M039"/>
<evidence type="ECO:0000313" key="3">
    <source>
        <dbReference type="EMBL" id="KAJ2850656.1"/>
    </source>
</evidence>
<dbReference type="GO" id="GO:0000993">
    <property type="term" value="F:RNA polymerase II complex binding"/>
    <property type="evidence" value="ECO:0007669"/>
    <property type="project" value="TreeGrafter"/>
</dbReference>
<dbReference type="PANTHER" id="PTHR12460">
    <property type="entry name" value="CYCLIN-DEPENDENT KINASE INHIBITOR-RELATED PROTEIN"/>
    <property type="match status" value="1"/>
</dbReference>
<dbReference type="EMBL" id="JANBUW010000026">
    <property type="protein sequence ID" value="KAJ2850656.1"/>
    <property type="molecule type" value="Genomic_DNA"/>
</dbReference>
<feature type="region of interest" description="Disordered" evidence="1">
    <location>
        <begin position="676"/>
        <end position="916"/>
    </location>
</feature>
<dbReference type="PANTHER" id="PTHR12460:SF0">
    <property type="entry name" value="CID DOMAIN-CONTAINING PROTEIN-RELATED"/>
    <property type="match status" value="1"/>
</dbReference>
<evidence type="ECO:0000256" key="1">
    <source>
        <dbReference type="SAM" id="MobiDB-lite"/>
    </source>
</evidence>
<feature type="region of interest" description="Disordered" evidence="1">
    <location>
        <begin position="234"/>
        <end position="257"/>
    </location>
</feature>
<protein>
    <recommendedName>
        <fullName evidence="2">DUF8032 domain-containing protein</fullName>
    </recommendedName>
</protein>
<feature type="compositionally biased region" description="Low complexity" evidence="1">
    <location>
        <begin position="1"/>
        <end position="17"/>
    </location>
</feature>
<dbReference type="GO" id="GO:0031124">
    <property type="term" value="P:mRNA 3'-end processing"/>
    <property type="evidence" value="ECO:0007669"/>
    <property type="project" value="TreeGrafter"/>
</dbReference>
<comment type="caution">
    <text evidence="3">The sequence shown here is derived from an EMBL/GenBank/DDBJ whole genome shotgun (WGS) entry which is preliminary data.</text>
</comment>
<gene>
    <name evidence="3" type="ORF">IWW36_001700</name>
</gene>
<feature type="compositionally biased region" description="Low complexity" evidence="1">
    <location>
        <begin position="766"/>
        <end position="779"/>
    </location>
</feature>
<dbReference type="Proteomes" id="UP001139887">
    <property type="component" value="Unassembled WGS sequence"/>
</dbReference>
<feature type="compositionally biased region" description="Basic and acidic residues" evidence="1">
    <location>
        <begin position="441"/>
        <end position="450"/>
    </location>
</feature>
<proteinExistence type="predicted"/>
<feature type="compositionally biased region" description="Low complexity" evidence="1">
    <location>
        <begin position="701"/>
        <end position="726"/>
    </location>
</feature>
<feature type="compositionally biased region" description="Polar residues" evidence="1">
    <location>
        <begin position="688"/>
        <end position="700"/>
    </location>
</feature>